<dbReference type="PANTHER" id="PTHR24201">
    <property type="entry name" value="ANK_REP_REGION DOMAIN-CONTAINING PROTEIN"/>
    <property type="match status" value="1"/>
</dbReference>
<dbReference type="Pfam" id="PF00023">
    <property type="entry name" value="Ank"/>
    <property type="match status" value="1"/>
</dbReference>
<dbReference type="PROSITE" id="PS50297">
    <property type="entry name" value="ANK_REP_REGION"/>
    <property type="match status" value="1"/>
</dbReference>
<dbReference type="InterPro" id="IPR036770">
    <property type="entry name" value="Ankyrin_rpt-contain_sf"/>
</dbReference>
<feature type="region of interest" description="Disordered" evidence="5">
    <location>
        <begin position="64"/>
        <end position="89"/>
    </location>
</feature>
<feature type="compositionally biased region" description="Polar residues" evidence="5">
    <location>
        <begin position="74"/>
        <end position="89"/>
    </location>
</feature>
<dbReference type="AlphaFoldDB" id="A0A9W7AEE2"/>
<reference evidence="6" key="1">
    <citation type="submission" date="2022-07" db="EMBL/GenBank/DDBJ databases">
        <title>Genome analysis of Parmales, a sister group of diatoms, reveals the evolutionary specialization of diatoms from phago-mixotrophs to photoautotrophs.</title>
        <authorList>
            <person name="Ban H."/>
            <person name="Sato S."/>
            <person name="Yoshikawa S."/>
            <person name="Kazumasa Y."/>
            <person name="Nakamura Y."/>
            <person name="Ichinomiya M."/>
            <person name="Saitoh K."/>
            <person name="Sato N."/>
            <person name="Blanc-Mathieu R."/>
            <person name="Endo H."/>
            <person name="Kuwata A."/>
            <person name="Ogata H."/>
        </authorList>
    </citation>
    <scope>NUCLEOTIDE SEQUENCE</scope>
</reference>
<evidence type="ECO:0000256" key="1">
    <source>
        <dbReference type="ARBA" id="ARBA00022737"/>
    </source>
</evidence>
<evidence type="ECO:0000313" key="6">
    <source>
        <dbReference type="EMBL" id="GMH70409.1"/>
    </source>
</evidence>
<evidence type="ECO:0000256" key="2">
    <source>
        <dbReference type="ARBA" id="ARBA00023043"/>
    </source>
</evidence>
<proteinExistence type="predicted"/>
<evidence type="ECO:0000256" key="5">
    <source>
        <dbReference type="SAM" id="MobiDB-lite"/>
    </source>
</evidence>
<dbReference type="OrthoDB" id="539213at2759"/>
<keyword evidence="7" id="KW-1185">Reference proteome</keyword>
<dbReference type="EMBL" id="BRXZ01001406">
    <property type="protein sequence ID" value="GMH70409.1"/>
    <property type="molecule type" value="Genomic_DNA"/>
</dbReference>
<keyword evidence="4" id="KW-0175">Coiled coil</keyword>
<dbReference type="SMART" id="SM00248">
    <property type="entry name" value="ANK"/>
    <property type="match status" value="2"/>
</dbReference>
<sequence length="752" mass="84483">MDSNIEFQARVGDLLRRVESTIDSAANVVSGASDKKAAAVVKPKGGFASEEDEEKAKEKRRMLKEAAANDDDASSQISLPSTQPTLNSQSSHFIPQYVPSFWRLVHSGKATHVANYLSTGFPHIDGIEPKYGNTVLISAVKKGDVDMVETLLRFNASTKISNEVGDCPIHNCWRFWDRAPLKTPISIGDDLEQNKEQVKAKVQEMEERARRKKEQDEKTTKMLFLLLSNGASPNLRDGSGSTALFDAARRGPIKAVKLLLQFGGDVMMKNDSNQAPVMVAKQQSQWEIAKLLHHWPKLVDPHKKAEFLSEWKSFMDDVDIPIAIPSAPAKRVLDDLMIKEHQETLSRWKRDGMPVVDEIVSGPLSVPLEAKALLSKEKEKLLTTKKGRALKMKAKNEDYARVQSLLNEGKDKDKDLNLTNRERKIKKANELISDKNNNVASVKRLPKPFNTLEVPLDYYLQGKVGGGFIEKKAKDKVKLSKKELVGVGAKRKKLEAEKKRIYRMTVGRTRKADQYDHFGVGRDHSLPPNKTDQRHKAAALQVKDDGANLKVLARASTNSIIGVPLKREKTAEELDLERRRRSDVDHRIILRSRMNAMEEKQKFSAIDEFKSSDPSAKLREEANRRRDPAISGSTRKQFCLDELLPALPPNPDVKHAKALLEAGHNIDDLVDLMSLPSAQFEAMMNELEEQSLEAKEDIEQEMEDRGLVKYHISTHTAKAKAANSRMSRISRVVPEEPWSAIIDADFADNIKK</sequence>
<feature type="coiled-coil region" evidence="4">
    <location>
        <begin position="188"/>
        <end position="219"/>
    </location>
</feature>
<protein>
    <submittedName>
        <fullName evidence="6">Uncharacterized protein</fullName>
    </submittedName>
</protein>
<feature type="coiled-coil region" evidence="4">
    <location>
        <begin position="677"/>
        <end position="705"/>
    </location>
</feature>
<name>A0A9W7AEE2_9STRA</name>
<feature type="repeat" description="ANK" evidence="3">
    <location>
        <begin position="239"/>
        <end position="271"/>
    </location>
</feature>
<evidence type="ECO:0000313" key="7">
    <source>
        <dbReference type="Proteomes" id="UP001165082"/>
    </source>
</evidence>
<keyword evidence="2 3" id="KW-0040">ANK repeat</keyword>
<dbReference type="InterPro" id="IPR002110">
    <property type="entry name" value="Ankyrin_rpt"/>
</dbReference>
<dbReference type="Gene3D" id="1.25.40.20">
    <property type="entry name" value="Ankyrin repeat-containing domain"/>
    <property type="match status" value="1"/>
</dbReference>
<dbReference type="PROSITE" id="PS50088">
    <property type="entry name" value="ANK_REPEAT"/>
    <property type="match status" value="2"/>
</dbReference>
<feature type="region of interest" description="Disordered" evidence="5">
    <location>
        <begin position="607"/>
        <end position="632"/>
    </location>
</feature>
<dbReference type="Pfam" id="PF12796">
    <property type="entry name" value="Ank_2"/>
    <property type="match status" value="1"/>
</dbReference>
<evidence type="ECO:0000256" key="3">
    <source>
        <dbReference type="PROSITE-ProRule" id="PRU00023"/>
    </source>
</evidence>
<feature type="repeat" description="ANK" evidence="3">
    <location>
        <begin position="131"/>
        <end position="163"/>
    </location>
</feature>
<evidence type="ECO:0000256" key="4">
    <source>
        <dbReference type="SAM" id="Coils"/>
    </source>
</evidence>
<gene>
    <name evidence="6" type="ORF">TrRE_jg9376</name>
</gene>
<dbReference type="InterPro" id="IPR050776">
    <property type="entry name" value="Ank_Repeat/CDKN_Inhibitor"/>
</dbReference>
<accession>A0A9W7AEE2</accession>
<comment type="caution">
    <text evidence="6">The sequence shown here is derived from an EMBL/GenBank/DDBJ whole genome shotgun (WGS) entry which is preliminary data.</text>
</comment>
<feature type="compositionally biased region" description="Basic and acidic residues" evidence="5">
    <location>
        <begin position="607"/>
        <end position="628"/>
    </location>
</feature>
<dbReference type="SUPFAM" id="SSF48403">
    <property type="entry name" value="Ankyrin repeat"/>
    <property type="match status" value="1"/>
</dbReference>
<keyword evidence="1" id="KW-0677">Repeat</keyword>
<feature type="coiled-coil region" evidence="4">
    <location>
        <begin position="418"/>
        <end position="445"/>
    </location>
</feature>
<dbReference type="Proteomes" id="UP001165082">
    <property type="component" value="Unassembled WGS sequence"/>
</dbReference>
<organism evidence="6 7">
    <name type="scientific">Triparma retinervis</name>
    <dbReference type="NCBI Taxonomy" id="2557542"/>
    <lineage>
        <taxon>Eukaryota</taxon>
        <taxon>Sar</taxon>
        <taxon>Stramenopiles</taxon>
        <taxon>Ochrophyta</taxon>
        <taxon>Bolidophyceae</taxon>
        <taxon>Parmales</taxon>
        <taxon>Triparmaceae</taxon>
        <taxon>Triparma</taxon>
    </lineage>
</organism>